<dbReference type="OrthoDB" id="300641at2759"/>
<organism evidence="4 5">
    <name type="scientific">Giardia duodenalis assemblage B</name>
    <dbReference type="NCBI Taxonomy" id="1394984"/>
    <lineage>
        <taxon>Eukaryota</taxon>
        <taxon>Metamonada</taxon>
        <taxon>Diplomonadida</taxon>
        <taxon>Hexamitidae</taxon>
        <taxon>Giardiinae</taxon>
        <taxon>Giardia</taxon>
    </lineage>
</organism>
<dbReference type="VEuPathDB" id="GiardiaDB:QR46_0021"/>
<feature type="signal peptide" evidence="2">
    <location>
        <begin position="1"/>
        <end position="20"/>
    </location>
</feature>
<feature type="domain" description="EGF-like" evidence="3">
    <location>
        <begin position="397"/>
        <end position="427"/>
    </location>
</feature>
<dbReference type="AlphaFoldDB" id="A0A132P0U7"/>
<feature type="domain" description="EGF-like" evidence="3">
    <location>
        <begin position="504"/>
        <end position="552"/>
    </location>
</feature>
<sequence length="687" mass="73305">MRMINTLLYLGLTLVAVAGAERLRTSPYQNGFGIPCTTTDMIRDCQEGKCVPTGRYISVCSLCKPGKIPLNGVCVNESTASDYGDISVCQKNDATNPTHCTSCSKNGSSNKYFLFYGGCYLTTFWPGNGYCLEASNGVCTKCNTNNKMIFTNRNTSAPEKCILCSDHIGFGGSKGIQGCADCMDRTTDSSSSSVDIQCLRCKTYGTAPIDDTCTLIGPHTCSDGYCTRCYKTHIFHLGGCFSRGGTKAEAICATANQFEIGNYSACKACVNTDEAPDQGNCKKHSERNKCTKDSAGHCSNCLHGNPIDVFLFYGGCYEISEMPGGLICNATSKGLCTSAVNGSGVFLNSSGCYFCNDTANGGISSCDNCSLESGSVVCKVCKSGTYRSPDNKRCLTECTHPLKKYCSNDICICECEVGYHLSGGACVPCHESCGLCTGPTENDCEICATGWYWKYDKNDHLTCVGVDGCGDGFYADRAESACLQCEINDCRTCAKPDETVLCTGCTTGYISLNETVCVTSCTGENVEASLNGAKRCTCQDGYKRSSDKSTCILMHPCPPDTSGCSRCDSAGYCTRCENANYVVQLNRKDCQEGCPPNSAAMFGPVCVCNEGSALTDGACVVVTRRSAAATSTTVAVVVVAVVIVAVLIGVLCWYFLRNKNKGRPSRRARSVSRLSESMELMGSADDF</sequence>
<evidence type="ECO:0000256" key="2">
    <source>
        <dbReference type="SAM" id="SignalP"/>
    </source>
</evidence>
<keyword evidence="1" id="KW-1133">Transmembrane helix</keyword>
<protein>
    <submittedName>
        <fullName evidence="4">High cysteine membrane protein Group 1/ Variant-specific surface protein</fullName>
    </submittedName>
</protein>
<dbReference type="SUPFAM" id="SSF57184">
    <property type="entry name" value="Growth factor receptor domain"/>
    <property type="match status" value="2"/>
</dbReference>
<dbReference type="CDD" id="cd00064">
    <property type="entry name" value="FU"/>
    <property type="match status" value="1"/>
</dbReference>
<feature type="chain" id="PRO_5007800142" evidence="2">
    <location>
        <begin position="21"/>
        <end position="687"/>
    </location>
</feature>
<feature type="domain" description="EGF-like" evidence="3">
    <location>
        <begin position="575"/>
        <end position="620"/>
    </location>
</feature>
<dbReference type="Pfam" id="PF03302">
    <property type="entry name" value="VSP"/>
    <property type="match status" value="1"/>
</dbReference>
<name>A0A132P0U7_GIAIN</name>
<evidence type="ECO:0000313" key="5">
    <source>
        <dbReference type="Proteomes" id="UP000070089"/>
    </source>
</evidence>
<evidence type="ECO:0000259" key="3">
    <source>
        <dbReference type="SMART" id="SM00181"/>
    </source>
</evidence>
<keyword evidence="2" id="KW-0732">Signal</keyword>
<dbReference type="Gene3D" id="2.10.220.10">
    <property type="entry name" value="Hormone Receptor, Insulin-like Growth Factor Receptor 1, Chain A, domain 2"/>
    <property type="match status" value="1"/>
</dbReference>
<keyword evidence="1" id="KW-0812">Transmembrane</keyword>
<dbReference type="SMART" id="SM00181">
    <property type="entry name" value="EGF"/>
    <property type="match status" value="5"/>
</dbReference>
<dbReference type="InterPro" id="IPR052798">
    <property type="entry name" value="Giardia_VSA"/>
</dbReference>
<dbReference type="EMBL" id="JXTI01000001">
    <property type="protein sequence ID" value="KWX15883.1"/>
    <property type="molecule type" value="Genomic_DNA"/>
</dbReference>
<dbReference type="PANTHER" id="PTHR23275">
    <property type="entry name" value="CABRIOLET.-RELATED"/>
    <property type="match status" value="1"/>
</dbReference>
<feature type="transmembrane region" description="Helical" evidence="1">
    <location>
        <begin position="634"/>
        <end position="656"/>
    </location>
</feature>
<evidence type="ECO:0000256" key="1">
    <source>
        <dbReference type="SAM" id="Phobius"/>
    </source>
</evidence>
<feature type="domain" description="EGF-like" evidence="3">
    <location>
        <begin position="35"/>
        <end position="75"/>
    </location>
</feature>
<accession>A0A132P0U7</accession>
<gene>
    <name evidence="4" type="ORF">QR46_0021</name>
</gene>
<proteinExistence type="predicted"/>
<dbReference type="InterPro" id="IPR005127">
    <property type="entry name" value="Giardia_VSP"/>
</dbReference>
<dbReference type="InterPro" id="IPR006212">
    <property type="entry name" value="Furin_repeat"/>
</dbReference>
<dbReference type="Proteomes" id="UP000070089">
    <property type="component" value="Unassembled WGS sequence"/>
</dbReference>
<feature type="domain" description="EGF-like" evidence="3">
    <location>
        <begin position="354"/>
        <end position="395"/>
    </location>
</feature>
<evidence type="ECO:0000313" key="4">
    <source>
        <dbReference type="EMBL" id="KWX15883.1"/>
    </source>
</evidence>
<keyword evidence="1" id="KW-0472">Membrane</keyword>
<dbReference type="InterPro" id="IPR009030">
    <property type="entry name" value="Growth_fac_rcpt_cys_sf"/>
</dbReference>
<dbReference type="PANTHER" id="PTHR23275:SF100">
    <property type="entry name" value="EGF-LIKE DOMAIN-CONTAINING PROTEIN"/>
    <property type="match status" value="1"/>
</dbReference>
<dbReference type="SMART" id="SM00261">
    <property type="entry name" value="FU"/>
    <property type="match status" value="3"/>
</dbReference>
<comment type="caution">
    <text evidence="4">The sequence shown here is derived from an EMBL/GenBank/DDBJ whole genome shotgun (WGS) entry which is preliminary data.</text>
</comment>
<dbReference type="InterPro" id="IPR000742">
    <property type="entry name" value="EGF"/>
</dbReference>
<reference evidence="4 5" key="1">
    <citation type="journal article" date="2015" name="Mol. Biochem. Parasitol.">
        <title>Identification of polymorphic genes for use in assemblage B genotyping assays through comparative genomics of multiple assemblage B Giardia duodenalis isolates.</title>
        <authorList>
            <person name="Wielinga C."/>
            <person name="Thompson R.C."/>
            <person name="Monis P."/>
            <person name="Ryan U."/>
        </authorList>
    </citation>
    <scope>NUCLEOTIDE SEQUENCE [LARGE SCALE GENOMIC DNA]</scope>
    <source>
        <strain evidence="4 5">BAH15c1</strain>
    </source>
</reference>